<dbReference type="GO" id="GO:1990817">
    <property type="term" value="F:poly(A) RNA polymerase activity"/>
    <property type="evidence" value="ECO:0007669"/>
    <property type="project" value="InterPro"/>
</dbReference>
<evidence type="ECO:0000313" key="4">
    <source>
        <dbReference type="Proteomes" id="UP001430356"/>
    </source>
</evidence>
<dbReference type="GO" id="GO:0003729">
    <property type="term" value="F:mRNA binding"/>
    <property type="evidence" value="ECO:0007669"/>
    <property type="project" value="TreeGrafter"/>
</dbReference>
<feature type="compositionally biased region" description="Low complexity" evidence="1">
    <location>
        <begin position="232"/>
        <end position="241"/>
    </location>
</feature>
<feature type="compositionally biased region" description="Low complexity" evidence="1">
    <location>
        <begin position="43"/>
        <end position="53"/>
    </location>
</feature>
<dbReference type="PANTHER" id="PTHR23092:SF47">
    <property type="entry name" value="POLYMERASE SIGMA, PUTATIVE-RELATED"/>
    <property type="match status" value="1"/>
</dbReference>
<dbReference type="InterPro" id="IPR045862">
    <property type="entry name" value="Trf4-like"/>
</dbReference>
<dbReference type="InterPro" id="IPR043519">
    <property type="entry name" value="NT_sf"/>
</dbReference>
<feature type="region of interest" description="Disordered" evidence="1">
    <location>
        <begin position="1"/>
        <end position="20"/>
    </location>
</feature>
<sequence length="888" mass="94504">MKRRGGRVVSSSSTVVGAEASAAPNVLAGAGDVRGPPSPPSPAVSAAAASPAVARREAHGDDGTTTTTAAATAAAAQTLTIPTVNIFSRFQQRRDDFEVDWLMLQEDPAARAEAPPIAAHVAERLRRHQSQLGANRAAAAADRARLGRERGTPTAASAVSGDGLDAVATAALRPPPRQRRPDTYDSAEDSIGDGADTARSPGAVADDADYVPEDRAASQYRRPKATATATLVSDTPSHSSCSPPPSAVPVDAAADATASALAAEAPETEGLTGDYLNFHSTSAAGPKSLDSDALQATVRLPTPTSRGSPRSQQQQQQQQQRRHGASAQQAAGQEQLLVVPLWSAARVARYGGYCRASPLIALHQELTDLVDYLRPTEAEVSMRRYVEMEVGRLVDRLWPGSSVLVYGSMYTHLLLPLSDLDMTLLNVPVPAEEALTVLAREISDAGLCESAYPQVILKTKVPLIKFAHKGSLIDVDISVGAVDGKRNSDCVVRYMNTYPEALPLVLVVKYFVMQRGMHEPYHGGLGSYAATLLVVAFLRQHPIYTTHPELRSMTGLGALLVDFFRMCGQYWSYARVAVSLHNYAVPGGDDGETGAMSPPSISSHGLVIGVGGGGDGDFKTRTDVGGGRMSSPVSAAAPPAMRGPMGPAQAMVEDPVDPSNNAASSLRLFHSLTSMFTYAYIALTADFDSAAADAMQQQQQQQQSPPPPSSSPSPSSEDISARPTLLSRIFHVDAAMVYRRQTIAATYAQLVAEAPAYMAEVRKFRRDEDAGMLQHHSDSTAHSWSVRRLRRRADDPPLLPQQRSVQTLEERLALSRLRGSSPPPPTAATEAPVPATKRRRYESVSSSRTGSGNARSSASHGSDSDSNGSSVRVDVTRKTERSRKLHRS</sequence>
<dbReference type="CDD" id="cd05402">
    <property type="entry name" value="NT_PAP_TUTase"/>
    <property type="match status" value="1"/>
</dbReference>
<evidence type="ECO:0000259" key="2">
    <source>
        <dbReference type="Pfam" id="PF22600"/>
    </source>
</evidence>
<dbReference type="FunFam" id="3.30.460.10:FF:000038">
    <property type="entry name" value="Topoisomerase-related function protein-like protein"/>
    <property type="match status" value="1"/>
</dbReference>
<feature type="region of interest" description="Disordered" evidence="1">
    <location>
        <begin position="300"/>
        <end position="329"/>
    </location>
</feature>
<dbReference type="GO" id="GO:0031123">
    <property type="term" value="P:RNA 3'-end processing"/>
    <property type="evidence" value="ECO:0007669"/>
    <property type="project" value="TreeGrafter"/>
</dbReference>
<dbReference type="AlphaFoldDB" id="A0AAW0F7T0"/>
<feature type="compositionally biased region" description="Low complexity" evidence="1">
    <location>
        <begin position="630"/>
        <end position="645"/>
    </location>
</feature>
<feature type="region of interest" description="Disordered" evidence="1">
    <location>
        <begin position="692"/>
        <end position="720"/>
    </location>
</feature>
<gene>
    <name evidence="3" type="ORF">NESM_000239700</name>
</gene>
<keyword evidence="4" id="KW-1185">Reference proteome</keyword>
<dbReference type="PANTHER" id="PTHR23092">
    <property type="entry name" value="POLY(A) RNA POLYMERASE"/>
    <property type="match status" value="1"/>
</dbReference>
<feature type="compositionally biased region" description="Polar residues" evidence="1">
    <location>
        <begin position="843"/>
        <end position="852"/>
    </location>
</feature>
<reference evidence="3 4" key="1">
    <citation type="journal article" date="2021" name="MBio">
        <title>A New Model Trypanosomatid, Novymonas esmeraldas: Genomic Perception of Its 'Candidatus Pandoraea novymonadis' Endosymbiont.</title>
        <authorList>
            <person name="Zakharova A."/>
            <person name="Saura A."/>
            <person name="Butenko A."/>
            <person name="Podesvova L."/>
            <person name="Warmusova S."/>
            <person name="Kostygov A.Y."/>
            <person name="Nenarokova A."/>
            <person name="Lukes J."/>
            <person name="Opperdoes F.R."/>
            <person name="Yurchenko V."/>
        </authorList>
    </citation>
    <scope>NUCLEOTIDE SEQUENCE [LARGE SCALE GENOMIC DNA]</scope>
    <source>
        <strain evidence="3 4">E262AT.01</strain>
    </source>
</reference>
<comment type="caution">
    <text evidence="3">The sequence shown here is derived from an EMBL/GenBank/DDBJ whole genome shotgun (WGS) entry which is preliminary data.</text>
</comment>
<dbReference type="Pfam" id="PF22600">
    <property type="entry name" value="MTPAP-like_central"/>
    <property type="match status" value="1"/>
</dbReference>
<dbReference type="Gene3D" id="1.10.1410.10">
    <property type="match status" value="1"/>
</dbReference>
<dbReference type="GO" id="GO:0005739">
    <property type="term" value="C:mitochondrion"/>
    <property type="evidence" value="ECO:0007669"/>
    <property type="project" value="UniProtKB-ARBA"/>
</dbReference>
<dbReference type="GO" id="GO:0005730">
    <property type="term" value="C:nucleolus"/>
    <property type="evidence" value="ECO:0007669"/>
    <property type="project" value="TreeGrafter"/>
</dbReference>
<feature type="compositionally biased region" description="Basic and acidic residues" evidence="1">
    <location>
        <begin position="142"/>
        <end position="151"/>
    </location>
</feature>
<name>A0AAW0F7T0_9TRYP</name>
<feature type="domain" description="Poly(A) RNA polymerase mitochondrial-like central palm" evidence="2">
    <location>
        <begin position="362"/>
        <end position="494"/>
    </location>
</feature>
<dbReference type="SUPFAM" id="SSF81301">
    <property type="entry name" value="Nucleotidyltransferase"/>
    <property type="match status" value="1"/>
</dbReference>
<feature type="region of interest" description="Disordered" evidence="1">
    <location>
        <begin position="815"/>
        <end position="888"/>
    </location>
</feature>
<evidence type="ECO:0000313" key="3">
    <source>
        <dbReference type="EMBL" id="KAK7201739.1"/>
    </source>
</evidence>
<dbReference type="SUPFAM" id="SSF81631">
    <property type="entry name" value="PAP/OAS1 substrate-binding domain"/>
    <property type="match status" value="1"/>
</dbReference>
<feature type="region of interest" description="Disordered" evidence="1">
    <location>
        <begin position="27"/>
        <end position="65"/>
    </location>
</feature>
<dbReference type="Proteomes" id="UP001430356">
    <property type="component" value="Unassembled WGS sequence"/>
</dbReference>
<feature type="region of interest" description="Disordered" evidence="1">
    <location>
        <begin position="128"/>
        <end position="253"/>
    </location>
</feature>
<feature type="region of interest" description="Disordered" evidence="1">
    <location>
        <begin position="617"/>
        <end position="645"/>
    </location>
</feature>
<dbReference type="GO" id="GO:0031499">
    <property type="term" value="C:TRAMP complex"/>
    <property type="evidence" value="ECO:0007669"/>
    <property type="project" value="TreeGrafter"/>
</dbReference>
<feature type="compositionally biased region" description="Low complexity" evidence="1">
    <location>
        <begin position="853"/>
        <end position="873"/>
    </location>
</feature>
<feature type="compositionally biased region" description="Low complexity" evidence="1">
    <location>
        <begin position="305"/>
        <end position="329"/>
    </location>
</feature>
<organism evidence="3 4">
    <name type="scientific">Novymonas esmeraldas</name>
    <dbReference type="NCBI Taxonomy" id="1808958"/>
    <lineage>
        <taxon>Eukaryota</taxon>
        <taxon>Discoba</taxon>
        <taxon>Euglenozoa</taxon>
        <taxon>Kinetoplastea</taxon>
        <taxon>Metakinetoplastina</taxon>
        <taxon>Trypanosomatida</taxon>
        <taxon>Trypanosomatidae</taxon>
        <taxon>Novymonas</taxon>
    </lineage>
</organism>
<dbReference type="EMBL" id="JAECZO010000019">
    <property type="protein sequence ID" value="KAK7201739.1"/>
    <property type="molecule type" value="Genomic_DNA"/>
</dbReference>
<feature type="compositionally biased region" description="Low complexity" evidence="1">
    <location>
        <begin position="7"/>
        <end position="20"/>
    </location>
</feature>
<proteinExistence type="predicted"/>
<protein>
    <submittedName>
        <fullName evidence="3">Topoisomerase-related function protein-like protein</fullName>
    </submittedName>
</protein>
<dbReference type="GO" id="GO:0043634">
    <property type="term" value="P:polyadenylation-dependent ncRNA catabolic process"/>
    <property type="evidence" value="ECO:0007669"/>
    <property type="project" value="TreeGrafter"/>
</dbReference>
<dbReference type="InterPro" id="IPR054708">
    <property type="entry name" value="MTPAP-like_central"/>
</dbReference>
<evidence type="ECO:0000256" key="1">
    <source>
        <dbReference type="SAM" id="MobiDB-lite"/>
    </source>
</evidence>
<accession>A0AAW0F7T0</accession>